<accession>A0A2G9S8Y3</accession>
<dbReference type="AlphaFoldDB" id="A0A2G9S8Y3"/>
<keyword evidence="2" id="KW-1185">Reference proteome</keyword>
<reference evidence="2" key="1">
    <citation type="journal article" date="2017" name="Nat. Commun.">
        <title>The North American bullfrog draft genome provides insight into hormonal regulation of long noncoding RNA.</title>
        <authorList>
            <person name="Hammond S.A."/>
            <person name="Warren R.L."/>
            <person name="Vandervalk B.P."/>
            <person name="Kucuk E."/>
            <person name="Khan H."/>
            <person name="Gibb E.A."/>
            <person name="Pandoh P."/>
            <person name="Kirk H."/>
            <person name="Zhao Y."/>
            <person name="Jones M."/>
            <person name="Mungall A.J."/>
            <person name="Coope R."/>
            <person name="Pleasance S."/>
            <person name="Moore R.A."/>
            <person name="Holt R.A."/>
            <person name="Round J.M."/>
            <person name="Ohora S."/>
            <person name="Walle B.V."/>
            <person name="Veldhoen N."/>
            <person name="Helbing C.C."/>
            <person name="Birol I."/>
        </authorList>
    </citation>
    <scope>NUCLEOTIDE SEQUENCE [LARGE SCALE GENOMIC DNA]</scope>
</reference>
<protein>
    <submittedName>
        <fullName evidence="1">Uncharacterized protein</fullName>
    </submittedName>
</protein>
<proteinExistence type="predicted"/>
<gene>
    <name evidence="1" type="ORF">AB205_0100300</name>
</gene>
<sequence>MLQGQHMYPRLSRMLICKLTKKVSQVLHNAISTTKDLNQGLQLLPFFCLMPSNLQLEQ</sequence>
<organism evidence="1 2">
    <name type="scientific">Aquarana catesbeiana</name>
    <name type="common">American bullfrog</name>
    <name type="synonym">Rana catesbeiana</name>
    <dbReference type="NCBI Taxonomy" id="8400"/>
    <lineage>
        <taxon>Eukaryota</taxon>
        <taxon>Metazoa</taxon>
        <taxon>Chordata</taxon>
        <taxon>Craniata</taxon>
        <taxon>Vertebrata</taxon>
        <taxon>Euteleostomi</taxon>
        <taxon>Amphibia</taxon>
        <taxon>Batrachia</taxon>
        <taxon>Anura</taxon>
        <taxon>Neobatrachia</taxon>
        <taxon>Ranoidea</taxon>
        <taxon>Ranidae</taxon>
        <taxon>Aquarana</taxon>
    </lineage>
</organism>
<dbReference type="EMBL" id="KV926240">
    <property type="protein sequence ID" value="PIO36629.1"/>
    <property type="molecule type" value="Genomic_DNA"/>
</dbReference>
<dbReference type="Proteomes" id="UP000228934">
    <property type="component" value="Unassembled WGS sequence"/>
</dbReference>
<evidence type="ECO:0000313" key="1">
    <source>
        <dbReference type="EMBL" id="PIO36629.1"/>
    </source>
</evidence>
<evidence type="ECO:0000313" key="2">
    <source>
        <dbReference type="Proteomes" id="UP000228934"/>
    </source>
</evidence>
<name>A0A2G9S8Y3_AQUCT</name>